<dbReference type="RefSeq" id="WP_133965472.1">
    <property type="nucleotide sequence ID" value="NZ_SORL01000002.1"/>
</dbReference>
<accession>A0A4R8MHA5</accession>
<keyword evidence="2" id="KW-1185">Reference proteome</keyword>
<dbReference type="AlphaFoldDB" id="A0A4R8MHA5"/>
<name>A0A4R8MHA5_9FLAO</name>
<reference evidence="1 2" key="1">
    <citation type="submission" date="2019-03" db="EMBL/GenBank/DDBJ databases">
        <title>Genomic Encyclopedia of Type Strains, Phase III (KMG-III): the genomes of soil and plant-associated and newly described type strains.</title>
        <authorList>
            <person name="Whitman W."/>
        </authorList>
    </citation>
    <scope>NUCLEOTIDE SEQUENCE [LARGE SCALE GENOMIC DNA]</scope>
    <source>
        <strain evidence="1 2">CECT 8301</strain>
    </source>
</reference>
<gene>
    <name evidence="1" type="ORF">DFQ06_0160</name>
</gene>
<dbReference type="Proteomes" id="UP000294824">
    <property type="component" value="Unassembled WGS sequence"/>
</dbReference>
<evidence type="ECO:0000313" key="2">
    <source>
        <dbReference type="Proteomes" id="UP000294824"/>
    </source>
</evidence>
<organism evidence="1 2">
    <name type="scientific">Algibacter lectus</name>
    <dbReference type="NCBI Taxonomy" id="221126"/>
    <lineage>
        <taxon>Bacteria</taxon>
        <taxon>Pseudomonadati</taxon>
        <taxon>Bacteroidota</taxon>
        <taxon>Flavobacteriia</taxon>
        <taxon>Flavobacteriales</taxon>
        <taxon>Flavobacteriaceae</taxon>
        <taxon>Algibacter</taxon>
    </lineage>
</organism>
<evidence type="ECO:0000313" key="1">
    <source>
        <dbReference type="EMBL" id="TDY65340.1"/>
    </source>
</evidence>
<comment type="caution">
    <text evidence="1">The sequence shown here is derived from an EMBL/GenBank/DDBJ whole genome shotgun (WGS) entry which is preliminary data.</text>
</comment>
<protein>
    <submittedName>
        <fullName evidence="1">Uncharacterized protein</fullName>
    </submittedName>
</protein>
<dbReference type="EMBL" id="SORL01000002">
    <property type="protein sequence ID" value="TDY65340.1"/>
    <property type="molecule type" value="Genomic_DNA"/>
</dbReference>
<proteinExistence type="predicted"/>
<sequence>MKKINAYFNIGILTLLTSFMFTNCEKEENEQLEVNTISTQLLTYFNQTDYNELIPYDYTVDWSSAIKQYSEELELSYYEVPINYTNAFNPNELNKFKKEGSYYIKYKILAIENNDESFSFYAAKFYQNVNPLNNVLINSDISFSYLNSFTGIVHLINNQKKIVYKKQLSEGMLIMSTKFNNKKGSNTNSSSLYGRSSASCPTITVPMYTDWYSNSGPGGSFVYTHTQLTGYRTINVCEGSSGLPEINKYGSNGEGIYVKRKGNGGVYDDDDSNEDDENIVLIEDEISNCGPGLFPNANGDCVADLHDDKIDSSELTGKDKCAYEILEKTNGNLFKKTIGLFGVPGSKYDLNFTYDSCSTDGEMCTSAKDLANNNITIKINNTSGLSILEIATNFLHEGIHAEIYRYVHENGGNVDPNDRINLYNSYIAAKVESGSLANTDEAQHQHMADRYVYPIARAIREIDNKRFSVEHYLPFGWIGLSAYGKDGYYNENIDYVFFDLNDMWAKIKQIANTSNAENGCNE</sequence>